<evidence type="ECO:0000256" key="3">
    <source>
        <dbReference type="ARBA" id="ARBA00023082"/>
    </source>
</evidence>
<dbReference type="GO" id="GO:0016987">
    <property type="term" value="F:sigma factor activity"/>
    <property type="evidence" value="ECO:0007669"/>
    <property type="project" value="UniProtKB-KW"/>
</dbReference>
<dbReference type="Proteomes" id="UP000541352">
    <property type="component" value="Unassembled WGS sequence"/>
</dbReference>
<dbReference type="EMBL" id="JACIBY010000023">
    <property type="protein sequence ID" value="MBB3841973.1"/>
    <property type="molecule type" value="Genomic_DNA"/>
</dbReference>
<comment type="similarity">
    <text evidence="1">Belongs to the sigma-70 factor family. ECF subfamily.</text>
</comment>
<dbReference type="Gene3D" id="1.10.1740.10">
    <property type="match status" value="1"/>
</dbReference>
<dbReference type="SUPFAM" id="SSF88946">
    <property type="entry name" value="Sigma2 domain of RNA polymerase sigma factors"/>
    <property type="match status" value="1"/>
</dbReference>
<dbReference type="InterPro" id="IPR013325">
    <property type="entry name" value="RNA_pol_sigma_r2"/>
</dbReference>
<name>A0A7W5ZRW3_9BACT</name>
<evidence type="ECO:0000256" key="4">
    <source>
        <dbReference type="ARBA" id="ARBA00023163"/>
    </source>
</evidence>
<evidence type="ECO:0000313" key="7">
    <source>
        <dbReference type="Proteomes" id="UP000541352"/>
    </source>
</evidence>
<dbReference type="PANTHER" id="PTHR43133:SF46">
    <property type="entry name" value="RNA POLYMERASE SIGMA-70 FACTOR ECF SUBFAMILY"/>
    <property type="match status" value="1"/>
</dbReference>
<dbReference type="InterPro" id="IPR014327">
    <property type="entry name" value="RNA_pol_sigma70_bacteroid"/>
</dbReference>
<sequence>MTQPFTPNPKETVPEIRLLPDEDTTVMNQEEFLRKLFEQDPQKGCEHLFRRYYANLCNHAIRFVYAKDIAEEIVAEVFANFWQNRIFERITVSYQAYLYKAVRYRAYNYLKYELNRSADLESVIQLSEPSMPPDAQLHYNELAHKVENLIQGLPPQSRKAFQLNRIEGKKYAEIAEELDISVSAVERLISRALAKLRQGLKGEWLIVFFINLLF</sequence>
<keyword evidence="3" id="KW-0731">Sigma factor</keyword>
<dbReference type="InterPro" id="IPR039425">
    <property type="entry name" value="RNA_pol_sigma-70-like"/>
</dbReference>
<dbReference type="NCBIfam" id="TIGR02985">
    <property type="entry name" value="Sig70_bacteroi1"/>
    <property type="match status" value="1"/>
</dbReference>
<dbReference type="RefSeq" id="WP_183979998.1">
    <property type="nucleotide sequence ID" value="NZ_JACIBY010000023.1"/>
</dbReference>
<evidence type="ECO:0000256" key="1">
    <source>
        <dbReference type="ARBA" id="ARBA00010641"/>
    </source>
</evidence>
<dbReference type="InterPro" id="IPR013249">
    <property type="entry name" value="RNA_pol_sigma70_r4_t2"/>
</dbReference>
<proteinExistence type="inferred from homology"/>
<dbReference type="GO" id="GO:0006352">
    <property type="term" value="P:DNA-templated transcription initiation"/>
    <property type="evidence" value="ECO:0007669"/>
    <property type="project" value="InterPro"/>
</dbReference>
<dbReference type="InterPro" id="IPR013324">
    <property type="entry name" value="RNA_pol_sigma_r3/r4-like"/>
</dbReference>
<dbReference type="Gene3D" id="1.10.10.10">
    <property type="entry name" value="Winged helix-like DNA-binding domain superfamily/Winged helix DNA-binding domain"/>
    <property type="match status" value="1"/>
</dbReference>
<dbReference type="GO" id="GO:0003677">
    <property type="term" value="F:DNA binding"/>
    <property type="evidence" value="ECO:0007669"/>
    <property type="project" value="InterPro"/>
</dbReference>
<evidence type="ECO:0000259" key="5">
    <source>
        <dbReference type="Pfam" id="PF08281"/>
    </source>
</evidence>
<gene>
    <name evidence="6" type="ORF">FHS57_006002</name>
</gene>
<protein>
    <submittedName>
        <fullName evidence="6">RNA polymerase sigma-70 factor (ECF subfamily)</fullName>
    </submittedName>
</protein>
<dbReference type="InterPro" id="IPR036388">
    <property type="entry name" value="WH-like_DNA-bd_sf"/>
</dbReference>
<comment type="caution">
    <text evidence="6">The sequence shown here is derived from an EMBL/GenBank/DDBJ whole genome shotgun (WGS) entry which is preliminary data.</text>
</comment>
<dbReference type="SUPFAM" id="SSF88659">
    <property type="entry name" value="Sigma3 and sigma4 domains of RNA polymerase sigma factors"/>
    <property type="match status" value="1"/>
</dbReference>
<evidence type="ECO:0000313" key="6">
    <source>
        <dbReference type="EMBL" id="MBB3841973.1"/>
    </source>
</evidence>
<evidence type="ECO:0000256" key="2">
    <source>
        <dbReference type="ARBA" id="ARBA00023015"/>
    </source>
</evidence>
<keyword evidence="4" id="KW-0804">Transcription</keyword>
<keyword evidence="7" id="KW-1185">Reference proteome</keyword>
<dbReference type="NCBIfam" id="TIGR02937">
    <property type="entry name" value="sigma70-ECF"/>
    <property type="match status" value="1"/>
</dbReference>
<reference evidence="6 7" key="1">
    <citation type="submission" date="2020-08" db="EMBL/GenBank/DDBJ databases">
        <title>Genomic Encyclopedia of Type Strains, Phase IV (KMG-IV): sequencing the most valuable type-strain genomes for metagenomic binning, comparative biology and taxonomic classification.</title>
        <authorList>
            <person name="Goeker M."/>
        </authorList>
    </citation>
    <scope>NUCLEOTIDE SEQUENCE [LARGE SCALE GENOMIC DNA]</scope>
    <source>
        <strain evidence="6 7">DSM 17976</strain>
    </source>
</reference>
<dbReference type="InterPro" id="IPR014284">
    <property type="entry name" value="RNA_pol_sigma-70_dom"/>
</dbReference>
<dbReference type="PANTHER" id="PTHR43133">
    <property type="entry name" value="RNA POLYMERASE ECF-TYPE SIGMA FACTO"/>
    <property type="match status" value="1"/>
</dbReference>
<dbReference type="CDD" id="cd06171">
    <property type="entry name" value="Sigma70_r4"/>
    <property type="match status" value="1"/>
</dbReference>
<dbReference type="AlphaFoldDB" id="A0A7W5ZRW3"/>
<feature type="domain" description="RNA polymerase sigma factor 70 region 4 type 2" evidence="5">
    <location>
        <begin position="145"/>
        <end position="196"/>
    </location>
</feature>
<dbReference type="Pfam" id="PF08281">
    <property type="entry name" value="Sigma70_r4_2"/>
    <property type="match status" value="1"/>
</dbReference>
<keyword evidence="2" id="KW-0805">Transcription regulation</keyword>
<accession>A0A7W5ZRW3</accession>
<organism evidence="6 7">
    <name type="scientific">Runella defluvii</name>
    <dbReference type="NCBI Taxonomy" id="370973"/>
    <lineage>
        <taxon>Bacteria</taxon>
        <taxon>Pseudomonadati</taxon>
        <taxon>Bacteroidota</taxon>
        <taxon>Cytophagia</taxon>
        <taxon>Cytophagales</taxon>
        <taxon>Spirosomataceae</taxon>
        <taxon>Runella</taxon>
    </lineage>
</organism>